<feature type="domain" description="Immunoglobulin I-set" evidence="2">
    <location>
        <begin position="3"/>
        <end position="75"/>
    </location>
</feature>
<name>A0A8S3QN74_MYTED</name>
<keyword evidence="4" id="KW-1185">Reference proteome</keyword>
<accession>A0A8S3QN74</accession>
<dbReference type="SUPFAM" id="SSF48726">
    <property type="entry name" value="Immunoglobulin"/>
    <property type="match status" value="1"/>
</dbReference>
<dbReference type="InterPro" id="IPR013098">
    <property type="entry name" value="Ig_I-set"/>
</dbReference>
<evidence type="ECO:0000256" key="1">
    <source>
        <dbReference type="SAM" id="MobiDB-lite"/>
    </source>
</evidence>
<dbReference type="EMBL" id="CAJPWZ010000536">
    <property type="protein sequence ID" value="CAG2195898.1"/>
    <property type="molecule type" value="Genomic_DNA"/>
</dbReference>
<comment type="caution">
    <text evidence="3">The sequence shown here is derived from an EMBL/GenBank/DDBJ whole genome shotgun (WGS) entry which is preliminary data.</text>
</comment>
<evidence type="ECO:0000259" key="2">
    <source>
        <dbReference type="Pfam" id="PF07679"/>
    </source>
</evidence>
<dbReference type="Pfam" id="PF07679">
    <property type="entry name" value="I-set"/>
    <property type="match status" value="1"/>
</dbReference>
<organism evidence="3 4">
    <name type="scientific">Mytilus edulis</name>
    <name type="common">Blue mussel</name>
    <dbReference type="NCBI Taxonomy" id="6550"/>
    <lineage>
        <taxon>Eukaryota</taxon>
        <taxon>Metazoa</taxon>
        <taxon>Spiralia</taxon>
        <taxon>Lophotrochozoa</taxon>
        <taxon>Mollusca</taxon>
        <taxon>Bivalvia</taxon>
        <taxon>Autobranchia</taxon>
        <taxon>Pteriomorphia</taxon>
        <taxon>Mytilida</taxon>
        <taxon>Mytiloidea</taxon>
        <taxon>Mytilidae</taxon>
        <taxon>Mytilinae</taxon>
        <taxon>Mytilus</taxon>
    </lineage>
</organism>
<protein>
    <recommendedName>
        <fullName evidence="2">Immunoglobulin I-set domain-containing protein</fullName>
    </recommendedName>
</protein>
<dbReference type="InterPro" id="IPR013783">
    <property type="entry name" value="Ig-like_fold"/>
</dbReference>
<dbReference type="AlphaFoldDB" id="A0A8S3QN74"/>
<evidence type="ECO:0000313" key="3">
    <source>
        <dbReference type="EMBL" id="CAG2195898.1"/>
    </source>
</evidence>
<dbReference type="Proteomes" id="UP000683360">
    <property type="component" value="Unassembled WGS sequence"/>
</dbReference>
<dbReference type="Gene3D" id="2.60.40.10">
    <property type="entry name" value="Immunoglobulins"/>
    <property type="match status" value="1"/>
</dbReference>
<reference evidence="3" key="1">
    <citation type="submission" date="2021-03" db="EMBL/GenBank/DDBJ databases">
        <authorList>
            <person name="Bekaert M."/>
        </authorList>
    </citation>
    <scope>NUCLEOTIDE SEQUENCE</scope>
</reference>
<gene>
    <name evidence="3" type="ORF">MEDL_10787</name>
</gene>
<dbReference type="OrthoDB" id="6158319at2759"/>
<dbReference type="InterPro" id="IPR036179">
    <property type="entry name" value="Ig-like_dom_sf"/>
</dbReference>
<evidence type="ECO:0000313" key="4">
    <source>
        <dbReference type="Proteomes" id="UP000683360"/>
    </source>
</evidence>
<feature type="region of interest" description="Disordered" evidence="1">
    <location>
        <begin position="112"/>
        <end position="132"/>
    </location>
</feature>
<proteinExistence type="predicted"/>
<sequence>MSATENKILNITLAVNANPKQTIQWTFKVDTSCNFSPLVSNTTSNGFLTSSSILIDKVRNSDFGEYTFTANNTVGMFFRRFEAIKRRSDEYTGVQKENPAFVDEYTTIQSEIEPRQPQEQSYNTYEEYERKTEANPYSNVNAIGSEAKHPQGHAIG</sequence>